<dbReference type="AlphaFoldDB" id="A0A182SMW8"/>
<protein>
    <recommendedName>
        <fullName evidence="3">ISXO2-like transposase domain-containing protein</fullName>
    </recommendedName>
</protein>
<sequence length="175" mass="19521">MKRSIRAKGCKWVCKTTLACTGSECTVRTDNIFKNSRLSLPQLIELTYEWSGNSKRNVAEAECGAGKAAVLRWFEILKGISSEYIEGLQATIGGDGLTVEIDESVVTKRKYNRGRVADNNQLWLIGGICRETYAIFLELMQKWDVATLHDIIMRHVALGSTILTDGWRAYSGLGE</sequence>
<evidence type="ECO:0008006" key="3">
    <source>
        <dbReference type="Google" id="ProtNLM"/>
    </source>
</evidence>
<dbReference type="EnsemblMetazoa" id="AMAM009948-RA">
    <property type="protein sequence ID" value="AMAM009948-PA"/>
    <property type="gene ID" value="AMAM009948"/>
</dbReference>
<accession>A0A182SMW8</accession>
<dbReference type="PANTHER" id="PTHR47163:SF2">
    <property type="entry name" value="SI:DKEY-17M8.2"/>
    <property type="match status" value="1"/>
</dbReference>
<organism evidence="1 2">
    <name type="scientific">Anopheles maculatus</name>
    <dbReference type="NCBI Taxonomy" id="74869"/>
    <lineage>
        <taxon>Eukaryota</taxon>
        <taxon>Metazoa</taxon>
        <taxon>Ecdysozoa</taxon>
        <taxon>Arthropoda</taxon>
        <taxon>Hexapoda</taxon>
        <taxon>Insecta</taxon>
        <taxon>Pterygota</taxon>
        <taxon>Neoptera</taxon>
        <taxon>Endopterygota</taxon>
        <taxon>Diptera</taxon>
        <taxon>Nematocera</taxon>
        <taxon>Culicoidea</taxon>
        <taxon>Culicidae</taxon>
        <taxon>Anophelinae</taxon>
        <taxon>Anopheles</taxon>
        <taxon>Anopheles maculatus group</taxon>
    </lineage>
</organism>
<proteinExistence type="predicted"/>
<reference evidence="2" key="1">
    <citation type="submission" date="2013-09" db="EMBL/GenBank/DDBJ databases">
        <title>The Genome Sequence of Anopheles maculatus species B.</title>
        <authorList>
            <consortium name="The Broad Institute Genomics Platform"/>
            <person name="Neafsey D.E."/>
            <person name="Besansky N."/>
            <person name="Howell P."/>
            <person name="Walton C."/>
            <person name="Young S.K."/>
            <person name="Zeng Q."/>
            <person name="Gargeya S."/>
            <person name="Fitzgerald M."/>
            <person name="Haas B."/>
            <person name="Abouelleil A."/>
            <person name="Allen A.W."/>
            <person name="Alvarado L."/>
            <person name="Arachchi H.M."/>
            <person name="Berlin A.M."/>
            <person name="Chapman S.B."/>
            <person name="Gainer-Dewar J."/>
            <person name="Goldberg J."/>
            <person name="Griggs A."/>
            <person name="Gujja S."/>
            <person name="Hansen M."/>
            <person name="Howarth C."/>
            <person name="Imamovic A."/>
            <person name="Ireland A."/>
            <person name="Larimer J."/>
            <person name="McCowan C."/>
            <person name="Murphy C."/>
            <person name="Pearson M."/>
            <person name="Poon T.W."/>
            <person name="Priest M."/>
            <person name="Roberts A."/>
            <person name="Saif S."/>
            <person name="Shea T."/>
            <person name="Sisk P."/>
            <person name="Sykes S."/>
            <person name="Wortman J."/>
            <person name="Nusbaum C."/>
            <person name="Birren B."/>
        </authorList>
    </citation>
    <scope>NUCLEOTIDE SEQUENCE [LARGE SCALE GENOMIC DNA]</scope>
    <source>
        <strain evidence="2">maculatus3</strain>
    </source>
</reference>
<dbReference type="VEuPathDB" id="VectorBase:AMAM009948"/>
<evidence type="ECO:0000313" key="2">
    <source>
        <dbReference type="Proteomes" id="UP000075901"/>
    </source>
</evidence>
<dbReference type="PANTHER" id="PTHR47163">
    <property type="entry name" value="DDE_TNP_IS1595 DOMAIN-CONTAINING PROTEIN"/>
    <property type="match status" value="1"/>
</dbReference>
<reference evidence="1" key="2">
    <citation type="submission" date="2020-05" db="UniProtKB">
        <authorList>
            <consortium name="EnsemblMetazoa"/>
        </authorList>
    </citation>
    <scope>IDENTIFICATION</scope>
    <source>
        <strain evidence="1">maculatus3</strain>
    </source>
</reference>
<dbReference type="InterPro" id="IPR053164">
    <property type="entry name" value="IS1016-like_transposase"/>
</dbReference>
<evidence type="ECO:0000313" key="1">
    <source>
        <dbReference type="EnsemblMetazoa" id="AMAM009948-PA"/>
    </source>
</evidence>
<keyword evidence="2" id="KW-1185">Reference proteome</keyword>
<dbReference type="Proteomes" id="UP000075901">
    <property type="component" value="Unassembled WGS sequence"/>
</dbReference>
<name>A0A182SMW8_9DIPT</name>